<protein>
    <submittedName>
        <fullName evidence="2">Toxin co-regulated pilus biosynthesis Q family protein</fullName>
    </submittedName>
</protein>
<evidence type="ECO:0000313" key="2">
    <source>
        <dbReference type="EMBL" id="MCP1258953.1"/>
    </source>
</evidence>
<proteinExistence type="predicted"/>
<gene>
    <name evidence="2" type="ORF">NKW50_10165</name>
</gene>
<reference evidence="2 3" key="1">
    <citation type="submission" date="2022-06" db="EMBL/GenBank/DDBJ databases">
        <title>Acetobacer genomes from food samples.</title>
        <authorList>
            <person name="Sombolestani A."/>
        </authorList>
    </citation>
    <scope>NUCLEOTIDE SEQUENCE [LARGE SCALE GENOMIC DNA]</scope>
    <source>
        <strain evidence="2 3">R-83285</strain>
    </source>
</reference>
<sequence length="266" mass="28924">MNRLTRHITTGALLVLVSGCGEMPPSTSSHVAGATFRDASALTVFIADILANSMDGPNSIIRLAPYDGPDPNHTEVLLMDTLRERGFALSPDGMSYPGAHTVRYAVSPVGQNLLLELDADDAEATCLYGHNADGALERAGSCTIHNGQHLILKIPNTDQMRPIPLKPTNTQPALAQAKLPSEEWTLVEGQPIREQMVAWGDRAGWKVFWPHDLNWMVPAMTSFNGDYQKVMTDIIHTISDEGKSIHADFHTPNHTLVVTSPGGRSE</sequence>
<keyword evidence="3" id="KW-1185">Reference proteome</keyword>
<evidence type="ECO:0000259" key="1">
    <source>
        <dbReference type="Pfam" id="PF10671"/>
    </source>
</evidence>
<organism evidence="2 3">
    <name type="scientific">Acetobacter lambici</name>
    <dbReference type="NCBI Taxonomy" id="1332824"/>
    <lineage>
        <taxon>Bacteria</taxon>
        <taxon>Pseudomonadati</taxon>
        <taxon>Pseudomonadota</taxon>
        <taxon>Alphaproteobacteria</taxon>
        <taxon>Acetobacterales</taxon>
        <taxon>Acetobacteraceae</taxon>
        <taxon>Acetobacter</taxon>
    </lineage>
</organism>
<dbReference type="PROSITE" id="PS51257">
    <property type="entry name" value="PROKAR_LIPOPROTEIN"/>
    <property type="match status" value="1"/>
</dbReference>
<dbReference type="Pfam" id="PF10671">
    <property type="entry name" value="TcpQ"/>
    <property type="match status" value="1"/>
</dbReference>
<accession>A0ABT1F176</accession>
<feature type="domain" description="Toxin co-regulated pilus biosynthesis protein Q C-terminal" evidence="1">
    <location>
        <begin position="183"/>
        <end position="260"/>
    </location>
</feature>
<dbReference type="Proteomes" id="UP001523528">
    <property type="component" value="Unassembled WGS sequence"/>
</dbReference>
<evidence type="ECO:0000313" key="3">
    <source>
        <dbReference type="Proteomes" id="UP001523528"/>
    </source>
</evidence>
<name>A0ABT1F176_9PROT</name>
<dbReference type="EMBL" id="JAMYZZ010000018">
    <property type="protein sequence ID" value="MCP1258953.1"/>
    <property type="molecule type" value="Genomic_DNA"/>
</dbReference>
<dbReference type="RefSeq" id="WP_253544113.1">
    <property type="nucleotide sequence ID" value="NZ_JAMYZY010000018.1"/>
</dbReference>
<comment type="caution">
    <text evidence="2">The sequence shown here is derived from an EMBL/GenBank/DDBJ whole genome shotgun (WGS) entry which is preliminary data.</text>
</comment>
<dbReference type="InterPro" id="IPR018927">
    <property type="entry name" value="Pilus_synth_Q_C"/>
</dbReference>